<gene>
    <name evidence="1" type="ORF">S01H4_05742</name>
</gene>
<sequence length="89" mass="10230">RGLLRVIKALPMGFKSYEWINGDGQRYPHCAYSKYKMKRMIECAGLETPFIRRTALAVTAKGTVFEKVLNWLTRNFFGELLVAATVKEE</sequence>
<feature type="non-terminal residue" evidence="1">
    <location>
        <position position="1"/>
    </location>
</feature>
<comment type="caution">
    <text evidence="1">The sequence shown here is derived from an EMBL/GenBank/DDBJ whole genome shotgun (WGS) entry which is preliminary data.</text>
</comment>
<reference evidence="1" key="1">
    <citation type="journal article" date="2014" name="Front. Microbiol.">
        <title>High frequency of phylogenetically diverse reductive dehalogenase-homologous genes in deep subseafloor sedimentary metagenomes.</title>
        <authorList>
            <person name="Kawai M."/>
            <person name="Futagami T."/>
            <person name="Toyoda A."/>
            <person name="Takaki Y."/>
            <person name="Nishi S."/>
            <person name="Hori S."/>
            <person name="Arai W."/>
            <person name="Tsubouchi T."/>
            <person name="Morono Y."/>
            <person name="Uchiyama I."/>
            <person name="Ito T."/>
            <person name="Fujiyama A."/>
            <person name="Inagaki F."/>
            <person name="Takami H."/>
        </authorList>
    </citation>
    <scope>NUCLEOTIDE SEQUENCE</scope>
    <source>
        <strain evidence="1">Expedition CK06-06</strain>
    </source>
</reference>
<name>X1BK91_9ZZZZ</name>
<evidence type="ECO:0000313" key="1">
    <source>
        <dbReference type="EMBL" id="GAG72506.1"/>
    </source>
</evidence>
<organism evidence="1">
    <name type="scientific">marine sediment metagenome</name>
    <dbReference type="NCBI Taxonomy" id="412755"/>
    <lineage>
        <taxon>unclassified sequences</taxon>
        <taxon>metagenomes</taxon>
        <taxon>ecological metagenomes</taxon>
    </lineage>
</organism>
<dbReference type="AlphaFoldDB" id="X1BK91"/>
<proteinExistence type="predicted"/>
<accession>X1BK91</accession>
<dbReference type="EMBL" id="BART01001695">
    <property type="protein sequence ID" value="GAG72506.1"/>
    <property type="molecule type" value="Genomic_DNA"/>
</dbReference>
<protein>
    <submittedName>
        <fullName evidence="1">Uncharacterized protein</fullName>
    </submittedName>
</protein>